<evidence type="ECO:0000256" key="5">
    <source>
        <dbReference type="ARBA" id="ARBA00023015"/>
    </source>
</evidence>
<dbReference type="Gene3D" id="3.30.360.80">
    <property type="match status" value="1"/>
</dbReference>
<dbReference type="Gene3D" id="2.30.30.140">
    <property type="match status" value="1"/>
</dbReference>
<dbReference type="CDD" id="cd18011">
    <property type="entry name" value="DEXDc_RapA"/>
    <property type="match status" value="1"/>
</dbReference>
<dbReference type="InterPro" id="IPR023949">
    <property type="entry name" value="Helicase_RapA"/>
</dbReference>
<dbReference type="Gene3D" id="2.30.30.930">
    <property type="match status" value="1"/>
</dbReference>
<dbReference type="PROSITE" id="PS51194">
    <property type="entry name" value="HELICASE_CTER"/>
    <property type="match status" value="1"/>
</dbReference>
<keyword evidence="1 9" id="KW-0547">Nucleotide-binding</keyword>
<evidence type="ECO:0000313" key="12">
    <source>
        <dbReference type="EMBL" id="MCX2976679.1"/>
    </source>
</evidence>
<proteinExistence type="inferred from homology"/>
<dbReference type="RefSeq" id="WP_279248420.1">
    <property type="nucleotide sequence ID" value="NZ_SHNO01000001.1"/>
</dbReference>
<dbReference type="InterPro" id="IPR001650">
    <property type="entry name" value="Helicase_C-like"/>
</dbReference>
<evidence type="ECO:0000256" key="8">
    <source>
        <dbReference type="ARBA" id="ARBA00023163"/>
    </source>
</evidence>
<dbReference type="NCBIfam" id="NF003426">
    <property type="entry name" value="PRK04914.1"/>
    <property type="match status" value="1"/>
</dbReference>
<evidence type="ECO:0000256" key="7">
    <source>
        <dbReference type="ARBA" id="ARBA00023159"/>
    </source>
</evidence>
<protein>
    <recommendedName>
        <fullName evidence="9">RNA polymerase-associated protein RapA</fullName>
        <ecNumber evidence="9">3.6.4.-</ecNumber>
    </recommendedName>
    <alternativeName>
        <fullName evidence="9">ATP-dependent helicase HepA</fullName>
    </alternativeName>
</protein>
<keyword evidence="4 9" id="KW-0067">ATP-binding</keyword>
<evidence type="ECO:0000256" key="4">
    <source>
        <dbReference type="ARBA" id="ARBA00022840"/>
    </source>
</evidence>
<keyword evidence="3 9" id="KW-0347">Helicase</keyword>
<dbReference type="InterPro" id="IPR014001">
    <property type="entry name" value="Helicase_ATP-bd"/>
</dbReference>
<keyword evidence="6 9" id="KW-0238">DNA-binding</keyword>
<reference evidence="12" key="1">
    <citation type="submission" date="2019-02" db="EMBL/GenBank/DDBJ databases">
        <authorList>
            <person name="Li S.-H."/>
        </authorList>
    </citation>
    <scope>NUCLEOTIDE SEQUENCE</scope>
    <source>
        <strain evidence="12">IMCC11814</strain>
    </source>
</reference>
<dbReference type="Pfam" id="PF18339">
    <property type="entry name" value="Tudor_1_RapA"/>
    <property type="match status" value="1"/>
</dbReference>
<dbReference type="Gene3D" id="3.40.50.10810">
    <property type="entry name" value="Tandem AAA-ATPase domain"/>
    <property type="match status" value="1"/>
</dbReference>
<keyword evidence="2 9" id="KW-0378">Hydrolase</keyword>
<sequence>MEYIIGQRWVSHADAQLGLGIVVDVEDRRVTLAFPAVEEERTYAIDNAPLTRLRFKPGDHLSTVDEVDLLVTAVHEQQGLLVYVGSDHHDKEVAVSELELDAFVQLTTPQQRLLNGHFDTHSDFALRVATFTHADRLQRSRIRGLAGFRASLLPHQIYIASEVGKRHAPRVLLADEVGLGKTIEAGMIIHHQLLTGRASRILILVPPTLLHQWLVEMLRRFNLHFALFDEERIASLSEGNPFESEQLVLTSLDILTSNSQLQTEALAAQWDIVAIDEAHHLQWTPEESGADYLFVEALAQQTAGLLLLTATPEQIGQASHFARLRLLDPSRFHDLQRFCDEENQYRHWSDMVEALEAGQTVEELPDGLDPEAAAGSLVEQILDRHGTGRVLFRNTRSAISGFPRRVLHPAPLSAPAEYSCINDELQLNLYPELRYDNDTWLSSDPRVSWLEATLKSLRPAKVLVICAHAETAIALEHYLHLRAGIRSSAFYEGLSIIERDRAAAYFADETSGAQTLVCSEIGSEGRNFQFAHHLVLFDLPLNPDLLEQRIGRLDRIGQEHDVEIHVPYLEHTAQETLFQWYDRGLNLFKESCSAGFMIFETFQTRLYKQLKQRDTGFDKLIDDSAEFTVQTRNELREGRDKLLERNSCKPKIAGELIEEIAASDTDGSLEPYLESLCDAFGVDQEFHSEQSLILRPSEHMLTGHFPYLKEEGTSITFQRERALAREDMEFLNWEHPMIIEAMDMVHSTELGNAALGTLKLKGVAPGTMLLEVLYTINCIAPRSLQVERFLPLSPMRLLVDARGKDLAKIVPHERLNEFIEKVKKSTALAIIKQVGDDVEHKMSLAKDLAQERLAQILSESEKSMRETLDAELLRLIALREVNQSIRQEEIDHLRYRMDECAIHIQHANLQLQALRLIITT</sequence>
<keyword evidence="13" id="KW-1185">Reference proteome</keyword>
<dbReference type="HAMAP" id="MF_01821">
    <property type="entry name" value="Helicase_RapA"/>
    <property type="match status" value="1"/>
</dbReference>
<dbReference type="CDD" id="cd18793">
    <property type="entry name" value="SF2_C_SNF"/>
    <property type="match status" value="1"/>
</dbReference>
<feature type="domain" description="Helicase ATP-binding" evidence="10">
    <location>
        <begin position="162"/>
        <end position="330"/>
    </location>
</feature>
<feature type="binding site" evidence="9">
    <location>
        <begin position="175"/>
        <end position="182"/>
    </location>
    <ligand>
        <name>ATP</name>
        <dbReference type="ChEBI" id="CHEBI:30616"/>
    </ligand>
</feature>
<evidence type="ECO:0000259" key="11">
    <source>
        <dbReference type="PROSITE" id="PS51194"/>
    </source>
</evidence>
<name>A0ABT3T5D2_9GAMM</name>
<dbReference type="InterPro" id="IPR057342">
    <property type="entry name" value="DEXDc_RapA"/>
</dbReference>
<dbReference type="Proteomes" id="UP001143304">
    <property type="component" value="Unassembled WGS sequence"/>
</dbReference>
<keyword evidence="8 9" id="KW-0804">Transcription</keyword>
<evidence type="ECO:0000259" key="10">
    <source>
        <dbReference type="PROSITE" id="PS51192"/>
    </source>
</evidence>
<dbReference type="Pfam" id="PF12137">
    <property type="entry name" value="RapA_C"/>
    <property type="match status" value="1"/>
</dbReference>
<dbReference type="PANTHER" id="PTHR45766">
    <property type="entry name" value="DNA ANNEALING HELICASE AND ENDONUCLEASE ZRANB3 FAMILY MEMBER"/>
    <property type="match status" value="1"/>
</dbReference>
<feature type="domain" description="Helicase C-terminal" evidence="11">
    <location>
        <begin position="449"/>
        <end position="621"/>
    </location>
</feature>
<comment type="function">
    <text evidence="9">Transcription regulator that activates transcription by stimulating RNA polymerase (RNAP) recycling in case of stress conditions such as supercoiled DNA or high salt concentrations. Probably acts by releasing the RNAP, when it is trapped or immobilized on tightly supercoiled DNA. Does not activate transcription on linear DNA. Probably not involved in DNA repair.</text>
</comment>
<dbReference type="EMBL" id="SHNO01000001">
    <property type="protein sequence ID" value="MCX2976679.1"/>
    <property type="molecule type" value="Genomic_DNA"/>
</dbReference>
<feature type="short sequence motif" description="DEAH box" evidence="9">
    <location>
        <begin position="276"/>
        <end position="279"/>
    </location>
</feature>
<organism evidence="12 13">
    <name type="scientific">Candidatus Marimicrobium litorale</name>
    <dbReference type="NCBI Taxonomy" id="2518991"/>
    <lineage>
        <taxon>Bacteria</taxon>
        <taxon>Pseudomonadati</taxon>
        <taxon>Pseudomonadota</taxon>
        <taxon>Gammaproteobacteria</taxon>
        <taxon>Cellvibrionales</taxon>
        <taxon>Halieaceae</taxon>
        <taxon>Marimicrobium</taxon>
    </lineage>
</organism>
<dbReference type="InterPro" id="IPR000330">
    <property type="entry name" value="SNF2_N"/>
</dbReference>
<dbReference type="InterPro" id="IPR038718">
    <property type="entry name" value="SNF2-like_sf"/>
</dbReference>
<dbReference type="Pfam" id="PF00271">
    <property type="entry name" value="Helicase_C"/>
    <property type="match status" value="1"/>
</dbReference>
<dbReference type="SMART" id="SM00487">
    <property type="entry name" value="DEXDc"/>
    <property type="match status" value="1"/>
</dbReference>
<evidence type="ECO:0000313" key="13">
    <source>
        <dbReference type="Proteomes" id="UP001143304"/>
    </source>
</evidence>
<keyword evidence="7 9" id="KW-0010">Activator</keyword>
<evidence type="ECO:0000256" key="6">
    <source>
        <dbReference type="ARBA" id="ARBA00023125"/>
    </source>
</evidence>
<evidence type="ECO:0000256" key="3">
    <source>
        <dbReference type="ARBA" id="ARBA00022806"/>
    </source>
</evidence>
<accession>A0ABT3T5D2</accession>
<dbReference type="SMART" id="SM00490">
    <property type="entry name" value="HELICc"/>
    <property type="match status" value="1"/>
</dbReference>
<dbReference type="InterPro" id="IPR049730">
    <property type="entry name" value="SNF2/RAD54-like_C"/>
</dbReference>
<comment type="subunit">
    <text evidence="9">Interacts with the RNAP. Has a higher affinity for the core RNAP than for the holoenzyme. Its ATPase activity is stimulated by binding to RNAP.</text>
</comment>
<dbReference type="InterPro" id="IPR040765">
    <property type="entry name" value="Tudor_1_RapA"/>
</dbReference>
<dbReference type="InterPro" id="IPR040766">
    <property type="entry name" value="Tudor_2_RapA"/>
</dbReference>
<comment type="caution">
    <text evidence="12">The sequence shown here is derived from an EMBL/GenBank/DDBJ whole genome shotgun (WGS) entry which is preliminary data.</text>
</comment>
<dbReference type="PANTHER" id="PTHR45766:SF6">
    <property type="entry name" value="SWI_SNF-RELATED MATRIX-ASSOCIATED ACTIN-DEPENDENT REGULATOR OF CHROMATIN SUBFAMILY A-LIKE PROTEIN 1"/>
    <property type="match status" value="1"/>
</dbReference>
<dbReference type="EC" id="3.6.4.-" evidence="9"/>
<evidence type="ECO:0000256" key="9">
    <source>
        <dbReference type="HAMAP-Rule" id="MF_01821"/>
    </source>
</evidence>
<dbReference type="SUPFAM" id="SSF52540">
    <property type="entry name" value="P-loop containing nucleoside triphosphate hydrolases"/>
    <property type="match status" value="2"/>
</dbReference>
<dbReference type="InterPro" id="IPR027417">
    <property type="entry name" value="P-loop_NTPase"/>
</dbReference>
<gene>
    <name evidence="9 12" type="primary">rapA</name>
    <name evidence="12" type="ORF">EYC82_04865</name>
</gene>
<evidence type="ECO:0000256" key="2">
    <source>
        <dbReference type="ARBA" id="ARBA00022801"/>
    </source>
</evidence>
<dbReference type="Gene3D" id="3.40.50.300">
    <property type="entry name" value="P-loop containing nucleotide triphosphate hydrolases"/>
    <property type="match status" value="1"/>
</dbReference>
<dbReference type="Gene3D" id="6.10.140.1500">
    <property type="match status" value="1"/>
</dbReference>
<dbReference type="InterPro" id="IPR022737">
    <property type="entry name" value="RapA_C"/>
</dbReference>
<dbReference type="PROSITE" id="PS51192">
    <property type="entry name" value="HELICASE_ATP_BIND_1"/>
    <property type="match status" value="1"/>
</dbReference>
<comment type="similarity">
    <text evidence="9">Belongs to the SNF2/RAD54 helicase family. RapA subfamily.</text>
</comment>
<dbReference type="Pfam" id="PF00176">
    <property type="entry name" value="SNF2-rel_dom"/>
    <property type="match status" value="1"/>
</dbReference>
<keyword evidence="5 9" id="KW-0805">Transcription regulation</keyword>
<dbReference type="Pfam" id="PF18337">
    <property type="entry name" value="Tudor_RapA"/>
    <property type="match status" value="1"/>
</dbReference>
<evidence type="ECO:0000256" key="1">
    <source>
        <dbReference type="ARBA" id="ARBA00022741"/>
    </source>
</evidence>